<protein>
    <recommendedName>
        <fullName evidence="3">Outer membrane protein beta-barrel domain-containing protein</fullName>
    </recommendedName>
</protein>
<dbReference type="EMBL" id="JNAS01000001">
    <property type="protein sequence ID" value="KGG09419.1"/>
    <property type="molecule type" value="Genomic_DNA"/>
</dbReference>
<sequence>MVRKIRLRYLKILLVLFTFTTRNSVKSDPKLFEEIGSGLSEKGIYLDFIKVLNPKKKLGIRINYLPKDFFTHKNIFVENRNITADYFGIGLLYQHNFLQKESKSNFYFQGNAELSNLNLSHEIDLTKETYSYRNLSLTCSACGNLTIQTDPEKIYFIPSAYLGYKYKNTKNFHTNISLGIQYISPAQLENFTDTEYPLPSYVQTKIDEWMNKTQDLVDSYNKIQPSINVGFSYIF</sequence>
<evidence type="ECO:0000313" key="1">
    <source>
        <dbReference type="EMBL" id="KGG09419.1"/>
    </source>
</evidence>
<comment type="caution">
    <text evidence="1">The sequence shown here is derived from an EMBL/GenBank/DDBJ whole genome shotgun (WGS) entry which is preliminary data.</text>
</comment>
<dbReference type="OrthoDB" id="540195at2"/>
<accession>A0A0A2B9V1</accession>
<dbReference type="Proteomes" id="UP000030345">
    <property type="component" value="Unassembled WGS sequence"/>
</dbReference>
<dbReference type="AlphaFoldDB" id="A0A0A2B9V1"/>
<evidence type="ECO:0008006" key="3">
    <source>
        <dbReference type="Google" id="ProtNLM"/>
    </source>
</evidence>
<name>A0A0A2B9V1_PROMR</name>
<proteinExistence type="predicted"/>
<reference evidence="2" key="1">
    <citation type="journal article" date="2014" name="Sci. Data">
        <title>Genomes of diverse isolates of the marine cyanobacterium Prochlorococcus.</title>
        <authorList>
            <person name="Biller S."/>
            <person name="Berube P."/>
            <person name="Thompson J."/>
            <person name="Kelly L."/>
            <person name="Roggensack S."/>
            <person name="Awad L."/>
            <person name="Roache-Johnson K."/>
            <person name="Ding H."/>
            <person name="Giovannoni S.J."/>
            <person name="Moore L.R."/>
            <person name="Chisholm S.W."/>
        </authorList>
    </citation>
    <scope>NUCLEOTIDE SEQUENCE [LARGE SCALE GENOMIC DNA]</scope>
    <source>
        <strain evidence="2">SB</strain>
    </source>
</reference>
<dbReference type="RefSeq" id="WP_032518646.1">
    <property type="nucleotide sequence ID" value="NZ_CP138981.1"/>
</dbReference>
<evidence type="ECO:0000313" key="2">
    <source>
        <dbReference type="Proteomes" id="UP000030345"/>
    </source>
</evidence>
<gene>
    <name evidence="1" type="ORF">EV02_0002</name>
</gene>
<dbReference type="Gene3D" id="2.40.160.170">
    <property type="match status" value="1"/>
</dbReference>
<dbReference type="eggNOG" id="ENOG5032ESF">
    <property type="taxonomic scope" value="Bacteria"/>
</dbReference>
<organism evidence="1 2">
    <name type="scientific">Prochlorococcus marinus str. SB</name>
    <dbReference type="NCBI Taxonomy" id="59926"/>
    <lineage>
        <taxon>Bacteria</taxon>
        <taxon>Bacillati</taxon>
        <taxon>Cyanobacteriota</taxon>
        <taxon>Cyanophyceae</taxon>
        <taxon>Synechococcales</taxon>
        <taxon>Prochlorococcaceae</taxon>
        <taxon>Prochlorococcus</taxon>
    </lineage>
</organism>